<dbReference type="AlphaFoldDB" id="A0A074Z8Z9"/>
<feature type="compositionally biased region" description="Polar residues" evidence="1">
    <location>
        <begin position="29"/>
        <end position="40"/>
    </location>
</feature>
<feature type="region of interest" description="Disordered" evidence="1">
    <location>
        <begin position="1"/>
        <end position="40"/>
    </location>
</feature>
<keyword evidence="3" id="KW-1185">Reference proteome</keyword>
<feature type="compositionally biased region" description="Pro residues" evidence="1">
    <location>
        <begin position="168"/>
        <end position="182"/>
    </location>
</feature>
<feature type="region of interest" description="Disordered" evidence="1">
    <location>
        <begin position="80"/>
        <end position="108"/>
    </location>
</feature>
<name>A0A074Z8Z9_OPIVI</name>
<accession>A0A074Z8Z9</accession>
<evidence type="ECO:0000313" key="3">
    <source>
        <dbReference type="Proteomes" id="UP000054324"/>
    </source>
</evidence>
<organism evidence="2 3">
    <name type="scientific">Opisthorchis viverrini</name>
    <name type="common">Southeast Asian liver fluke</name>
    <dbReference type="NCBI Taxonomy" id="6198"/>
    <lineage>
        <taxon>Eukaryota</taxon>
        <taxon>Metazoa</taxon>
        <taxon>Spiralia</taxon>
        <taxon>Lophotrochozoa</taxon>
        <taxon>Platyhelminthes</taxon>
        <taxon>Trematoda</taxon>
        <taxon>Digenea</taxon>
        <taxon>Opisthorchiida</taxon>
        <taxon>Opisthorchiata</taxon>
        <taxon>Opisthorchiidae</taxon>
        <taxon>Opisthorchis</taxon>
    </lineage>
</organism>
<evidence type="ECO:0000313" key="2">
    <source>
        <dbReference type="EMBL" id="KER19700.1"/>
    </source>
</evidence>
<dbReference type="CTD" id="20325760"/>
<reference evidence="2 3" key="1">
    <citation type="submission" date="2013-11" db="EMBL/GenBank/DDBJ databases">
        <title>Opisthorchis viverrini - life in the bile duct.</title>
        <authorList>
            <person name="Young N.D."/>
            <person name="Nagarajan N."/>
            <person name="Lin S.J."/>
            <person name="Korhonen P.K."/>
            <person name="Jex A.R."/>
            <person name="Hall R.S."/>
            <person name="Safavi-Hemami H."/>
            <person name="Kaewkong W."/>
            <person name="Bertrand D."/>
            <person name="Gao S."/>
            <person name="Seet Q."/>
            <person name="Wongkham S."/>
            <person name="Teh B.T."/>
            <person name="Wongkham C."/>
            <person name="Intapan P.M."/>
            <person name="Maleewong W."/>
            <person name="Yang X."/>
            <person name="Hu M."/>
            <person name="Wang Z."/>
            <person name="Hofmann A."/>
            <person name="Sternberg P.W."/>
            <person name="Tan P."/>
            <person name="Wang J."/>
            <person name="Gasser R.B."/>
        </authorList>
    </citation>
    <scope>NUCLEOTIDE SEQUENCE [LARGE SCALE GENOMIC DNA]</scope>
</reference>
<dbReference type="RefSeq" id="XP_009176547.1">
    <property type="nucleotide sequence ID" value="XM_009178283.1"/>
</dbReference>
<dbReference type="OrthoDB" id="10577072at2759"/>
<sequence length="270" mass="29615">MQERLTKNLPKPVAPPTTSPAPRAHNHEPSTSISGHPQMLSVTSTMPKRSTAYLRDTVTNQLTHEAVVEDGSTALPWTQSPTVQASHRNPFSCTTSRASSFRPSSTHLPEPILPHKIIRSPSNRATHFFDRISKPQIPLRNHSPCQVPPLKRPAYHKPGIPFRQLPTTPQPPPPPKPRPLVCTLPPPLNLNPLPSIKSTSLQTPQLLQPLSVSPSSYEPTSILPPGHHMQSSVVPEVGSVHVMLDNNAIPGWKKCRAAQILLCSTENFIP</sequence>
<gene>
    <name evidence="2" type="ORF">T265_11592</name>
</gene>
<dbReference type="GeneID" id="20325760"/>
<dbReference type="EMBL" id="KL597152">
    <property type="protein sequence ID" value="KER19700.1"/>
    <property type="molecule type" value="Genomic_DNA"/>
</dbReference>
<protein>
    <submittedName>
        <fullName evidence="2">Uncharacterized protein</fullName>
    </submittedName>
</protein>
<dbReference type="KEGG" id="ovi:T265_11592"/>
<dbReference type="Proteomes" id="UP000054324">
    <property type="component" value="Unassembled WGS sequence"/>
</dbReference>
<proteinExistence type="predicted"/>
<feature type="compositionally biased region" description="Polar residues" evidence="1">
    <location>
        <begin position="80"/>
        <end position="107"/>
    </location>
</feature>
<feature type="region of interest" description="Disordered" evidence="1">
    <location>
        <begin position="154"/>
        <end position="182"/>
    </location>
</feature>
<evidence type="ECO:0000256" key="1">
    <source>
        <dbReference type="SAM" id="MobiDB-lite"/>
    </source>
</evidence>